<evidence type="ECO:0000313" key="1">
    <source>
        <dbReference type="EMBL" id="MBW0493638.1"/>
    </source>
</evidence>
<proteinExistence type="predicted"/>
<organism evidence="1 2">
    <name type="scientific">Austropuccinia psidii MF-1</name>
    <dbReference type="NCBI Taxonomy" id="1389203"/>
    <lineage>
        <taxon>Eukaryota</taxon>
        <taxon>Fungi</taxon>
        <taxon>Dikarya</taxon>
        <taxon>Basidiomycota</taxon>
        <taxon>Pucciniomycotina</taxon>
        <taxon>Pucciniomycetes</taxon>
        <taxon>Pucciniales</taxon>
        <taxon>Sphaerophragmiaceae</taxon>
        <taxon>Austropuccinia</taxon>
    </lineage>
</organism>
<sequence length="137" mass="15241">MLLNWIRIEWSIPLEGFVIVGVIERDLFYSASDHQHRHPFLEFVPNQTQAHTRSLDPRLSGSLASSNSSLTPHRINSVTLHLVCSSDTTIVLVCNPNLSHRSTVVEQGLSPAVGVEFPSFASCHFLLTIFLSYPSSL</sequence>
<gene>
    <name evidence="1" type="ORF">O181_033353</name>
</gene>
<dbReference type="Proteomes" id="UP000765509">
    <property type="component" value="Unassembled WGS sequence"/>
</dbReference>
<dbReference type="AlphaFoldDB" id="A0A9Q3D1C8"/>
<keyword evidence="2" id="KW-1185">Reference proteome</keyword>
<dbReference type="EMBL" id="AVOT02012162">
    <property type="protein sequence ID" value="MBW0493638.1"/>
    <property type="molecule type" value="Genomic_DNA"/>
</dbReference>
<protein>
    <submittedName>
        <fullName evidence="1">Uncharacterized protein</fullName>
    </submittedName>
</protein>
<comment type="caution">
    <text evidence="1">The sequence shown here is derived from an EMBL/GenBank/DDBJ whole genome shotgun (WGS) entry which is preliminary data.</text>
</comment>
<evidence type="ECO:0000313" key="2">
    <source>
        <dbReference type="Proteomes" id="UP000765509"/>
    </source>
</evidence>
<name>A0A9Q3D1C8_9BASI</name>
<accession>A0A9Q3D1C8</accession>
<reference evidence="1" key="1">
    <citation type="submission" date="2021-03" db="EMBL/GenBank/DDBJ databases">
        <title>Draft genome sequence of rust myrtle Austropuccinia psidii MF-1, a brazilian biotype.</title>
        <authorList>
            <person name="Quecine M.C."/>
            <person name="Pachon D.M.R."/>
            <person name="Bonatelli M.L."/>
            <person name="Correr F.H."/>
            <person name="Franceschini L.M."/>
            <person name="Leite T.F."/>
            <person name="Margarido G.R.A."/>
            <person name="Almeida C.A."/>
            <person name="Ferrarezi J.A."/>
            <person name="Labate C.A."/>
        </authorList>
    </citation>
    <scope>NUCLEOTIDE SEQUENCE</scope>
    <source>
        <strain evidence="1">MF-1</strain>
    </source>
</reference>